<dbReference type="GO" id="GO:0015192">
    <property type="term" value="F:L-phenylalanine transmembrane transporter activity"/>
    <property type="evidence" value="ECO:0007669"/>
    <property type="project" value="TreeGrafter"/>
</dbReference>
<reference key="2">
    <citation type="submission" date="2011-11" db="EMBL/GenBank/DDBJ databases">
        <authorList>
            <person name="Shin S.H."/>
            <person name="Kim S."/>
            <person name="Kim J.Y."/>
        </authorList>
    </citation>
    <scope>NUCLEOTIDE SEQUENCE</scope>
    <source>
        <strain>HPL-003</strain>
    </source>
</reference>
<dbReference type="FunFam" id="3.40.50.300:FF:000421">
    <property type="entry name" value="Branched-chain amino acid ABC transporter ATP-binding protein"/>
    <property type="match status" value="1"/>
</dbReference>
<dbReference type="RefSeq" id="WP_014277715.1">
    <property type="nucleotide sequence ID" value="NC_016641.1"/>
</dbReference>
<dbReference type="Gene3D" id="3.40.50.300">
    <property type="entry name" value="P-loop containing nucleotide triphosphate hydrolases"/>
    <property type="match status" value="1"/>
</dbReference>
<dbReference type="InterPro" id="IPR032823">
    <property type="entry name" value="BCA_ABC_TP_C"/>
</dbReference>
<gene>
    <name evidence="5" type="ordered locus">HPL003_00730</name>
</gene>
<dbReference type="InterPro" id="IPR051120">
    <property type="entry name" value="ABC_AA/LPS_Transport"/>
</dbReference>
<evidence type="ECO:0000256" key="1">
    <source>
        <dbReference type="ARBA" id="ARBA00022448"/>
    </source>
</evidence>
<dbReference type="GO" id="GO:0005524">
    <property type="term" value="F:ATP binding"/>
    <property type="evidence" value="ECO:0007669"/>
    <property type="project" value="UniProtKB-KW"/>
</dbReference>
<dbReference type="InterPro" id="IPR027417">
    <property type="entry name" value="P-loop_NTPase"/>
</dbReference>
<dbReference type="GO" id="GO:0015188">
    <property type="term" value="F:L-isoleucine transmembrane transporter activity"/>
    <property type="evidence" value="ECO:0007669"/>
    <property type="project" value="TreeGrafter"/>
</dbReference>
<dbReference type="InterPro" id="IPR003593">
    <property type="entry name" value="AAA+_ATPase"/>
</dbReference>
<dbReference type="CDD" id="cd03219">
    <property type="entry name" value="ABC_Mj1267_LivG_branched"/>
    <property type="match status" value="1"/>
</dbReference>
<proteinExistence type="predicted"/>
<name>G7VUD3_PAETH</name>
<dbReference type="GO" id="GO:0005886">
    <property type="term" value="C:plasma membrane"/>
    <property type="evidence" value="ECO:0007669"/>
    <property type="project" value="TreeGrafter"/>
</dbReference>
<evidence type="ECO:0000256" key="3">
    <source>
        <dbReference type="ARBA" id="ARBA00022840"/>
    </source>
</evidence>
<dbReference type="EMBL" id="CP003107">
    <property type="protein sequence ID" value="AET56930.1"/>
    <property type="molecule type" value="Genomic_DNA"/>
</dbReference>
<feature type="domain" description="ABC transporter" evidence="4">
    <location>
        <begin position="5"/>
        <end position="253"/>
    </location>
</feature>
<evidence type="ECO:0000313" key="6">
    <source>
        <dbReference type="Proteomes" id="UP000005876"/>
    </source>
</evidence>
<dbReference type="GO" id="GO:0005304">
    <property type="term" value="F:L-valine transmembrane transporter activity"/>
    <property type="evidence" value="ECO:0007669"/>
    <property type="project" value="TreeGrafter"/>
</dbReference>
<evidence type="ECO:0000259" key="4">
    <source>
        <dbReference type="PROSITE" id="PS50893"/>
    </source>
</evidence>
<dbReference type="InterPro" id="IPR003439">
    <property type="entry name" value="ABC_transporter-like_ATP-bd"/>
</dbReference>
<keyword evidence="2" id="KW-0547">Nucleotide-binding</keyword>
<dbReference type="eggNOG" id="COG0411">
    <property type="taxonomic scope" value="Bacteria"/>
</dbReference>
<dbReference type="PANTHER" id="PTHR45772:SF7">
    <property type="entry name" value="AMINO ACID ABC TRANSPORTER ATP-BINDING PROTEIN"/>
    <property type="match status" value="1"/>
</dbReference>
<dbReference type="GO" id="GO:0015808">
    <property type="term" value="P:L-alanine transport"/>
    <property type="evidence" value="ECO:0007669"/>
    <property type="project" value="TreeGrafter"/>
</dbReference>
<dbReference type="PANTHER" id="PTHR45772">
    <property type="entry name" value="CONSERVED COMPONENT OF ABC TRANSPORTER FOR NATURAL AMINO ACIDS-RELATED"/>
    <property type="match status" value="1"/>
</dbReference>
<evidence type="ECO:0000256" key="2">
    <source>
        <dbReference type="ARBA" id="ARBA00022741"/>
    </source>
</evidence>
<keyword evidence="1" id="KW-0813">Transport</keyword>
<sequence>MTTLLQLEKVTVKFGGLVALHEIDLTLNQGEVLALIGPNGAGKTTLFNLLTGIYRPTTGSIYYKGEVINKLQPFERVKKGIARTFQNTRLIQGMTVLENVLIAHRQCNTEGLLSSIFLTKKGRDRREAATQECIGILALVGLEHKVDELAGGLPYGEQRLLEIARALVSKCEVLLLDEPAAGMNAIEKKQLVEKIRHLSKEFGIEIILIEHDMGLIMDISDKIVVLDHGIKIAEGTPAEIQQNPQVISAYLGGEDDLFEWE</sequence>
<accession>G7VUD3</accession>
<dbReference type="STRING" id="985665.HPL003_00730"/>
<dbReference type="PROSITE" id="PS50893">
    <property type="entry name" value="ABC_TRANSPORTER_2"/>
    <property type="match status" value="1"/>
</dbReference>
<dbReference type="Pfam" id="PF00005">
    <property type="entry name" value="ABC_tran"/>
    <property type="match status" value="1"/>
</dbReference>
<protein>
    <submittedName>
        <fullName evidence="5">ABC transporter</fullName>
    </submittedName>
</protein>
<dbReference type="GO" id="GO:1903806">
    <property type="term" value="P:L-isoleucine import across plasma membrane"/>
    <property type="evidence" value="ECO:0007669"/>
    <property type="project" value="TreeGrafter"/>
</dbReference>
<evidence type="ECO:0000313" key="5">
    <source>
        <dbReference type="EMBL" id="AET56930.1"/>
    </source>
</evidence>
<dbReference type="SUPFAM" id="SSF52540">
    <property type="entry name" value="P-loop containing nucleoside triphosphate hydrolases"/>
    <property type="match status" value="1"/>
</dbReference>
<reference evidence="6" key="1">
    <citation type="submission" date="2011-11" db="EMBL/GenBank/DDBJ databases">
        <title>Complete sequence of Paenibacillus terrae HPL-003.</title>
        <authorList>
            <person name="Shin S.H."/>
            <person name="Kim S."/>
            <person name="Kim J.Y."/>
        </authorList>
    </citation>
    <scope>NUCLEOTIDE SEQUENCE [LARGE SCALE GENOMIC DNA]</scope>
    <source>
        <strain evidence="6">HPL-003</strain>
    </source>
</reference>
<dbReference type="GO" id="GO:1903805">
    <property type="term" value="P:L-valine import across plasma membrane"/>
    <property type="evidence" value="ECO:0007669"/>
    <property type="project" value="TreeGrafter"/>
</dbReference>
<dbReference type="OrthoDB" id="9805514at2"/>
<dbReference type="GO" id="GO:0016887">
    <property type="term" value="F:ATP hydrolysis activity"/>
    <property type="evidence" value="ECO:0007669"/>
    <property type="project" value="InterPro"/>
</dbReference>
<dbReference type="Proteomes" id="UP000005876">
    <property type="component" value="Chromosome"/>
</dbReference>
<keyword evidence="3" id="KW-0067">ATP-binding</keyword>
<reference evidence="5 6" key="3">
    <citation type="journal article" date="2012" name="J. Bacteriol.">
        <title>Genome Sequence of Paenibacillus terrae HPL-003, a Xylanase-Producing Bacterium Isolated from Soil Found in Forest Residue.</title>
        <authorList>
            <person name="Shin S.H."/>
            <person name="Kim S."/>
            <person name="Kim J.Y."/>
            <person name="Song H.Y."/>
            <person name="Cho S.J."/>
            <person name="Kim D.R."/>
            <person name="Lee K.I."/>
            <person name="Lim H.K."/>
            <person name="Park N.J."/>
            <person name="Hwang I.T."/>
            <person name="Yang K.S."/>
        </authorList>
    </citation>
    <scope>NUCLEOTIDE SEQUENCE [LARGE SCALE GENOMIC DNA]</scope>
    <source>
        <strain evidence="5 6">HPL-003</strain>
    </source>
</reference>
<organism evidence="5 6">
    <name type="scientific">Paenibacillus terrae (strain HPL-003)</name>
    <dbReference type="NCBI Taxonomy" id="985665"/>
    <lineage>
        <taxon>Bacteria</taxon>
        <taxon>Bacillati</taxon>
        <taxon>Bacillota</taxon>
        <taxon>Bacilli</taxon>
        <taxon>Bacillales</taxon>
        <taxon>Paenibacillaceae</taxon>
        <taxon>Paenibacillus</taxon>
    </lineage>
</organism>
<dbReference type="Pfam" id="PF12399">
    <property type="entry name" value="BCA_ABC_TP_C"/>
    <property type="match status" value="1"/>
</dbReference>
<dbReference type="SMART" id="SM00382">
    <property type="entry name" value="AAA"/>
    <property type="match status" value="1"/>
</dbReference>
<dbReference type="KEGG" id="pta:HPL003_00730"/>
<dbReference type="AlphaFoldDB" id="G7VUD3"/>
<dbReference type="GO" id="GO:0042941">
    <property type="term" value="P:D-alanine transmembrane transport"/>
    <property type="evidence" value="ECO:0007669"/>
    <property type="project" value="TreeGrafter"/>
</dbReference>
<dbReference type="HOGENOM" id="CLU_000604_1_2_9"/>